<dbReference type="AlphaFoldDB" id="A0A8T3YPH4"/>
<dbReference type="Proteomes" id="UP000732298">
    <property type="component" value="Unassembled WGS sequence"/>
</dbReference>
<evidence type="ECO:0000313" key="1">
    <source>
        <dbReference type="EMBL" id="MBI4210908.1"/>
    </source>
</evidence>
<organism evidence="1 2">
    <name type="scientific">Candidatus Iainarchaeum sp</name>
    <dbReference type="NCBI Taxonomy" id="3101447"/>
    <lineage>
        <taxon>Archaea</taxon>
        <taxon>Candidatus Iainarchaeota</taxon>
        <taxon>Candidatus Iainarchaeia</taxon>
        <taxon>Candidatus Iainarchaeales</taxon>
        <taxon>Candidatus Iainarchaeaceae</taxon>
        <taxon>Candidatus Iainarchaeum</taxon>
    </lineage>
</organism>
<comment type="caution">
    <text evidence="1">The sequence shown here is derived from an EMBL/GenBank/DDBJ whole genome shotgun (WGS) entry which is preliminary data.</text>
</comment>
<sequence length="162" mass="18565">MTKIAFEHRKAEIRGALDRSRIKGERNSLLVRLGKQAAKLQRDNELRPIATCFISLLGRNESLMIHTTAVDELLRLAEANKLPEDMKHQIIEHIVRDTAQRNPTFSRLKTARRLADSLGVEKRQIGYRAAGLVHQFHGFERVRARPLGKGRTQISVTFKRHV</sequence>
<accession>A0A8T3YPH4</accession>
<dbReference type="EMBL" id="JACQPB010000050">
    <property type="protein sequence ID" value="MBI4210908.1"/>
    <property type="molecule type" value="Genomic_DNA"/>
</dbReference>
<name>A0A8T3YPH4_9ARCH</name>
<reference evidence="1" key="1">
    <citation type="submission" date="2020-07" db="EMBL/GenBank/DDBJ databases">
        <title>Huge and variable diversity of episymbiotic CPR bacteria and DPANN archaea in groundwater ecosystems.</title>
        <authorList>
            <person name="He C.Y."/>
            <person name="Keren R."/>
            <person name="Whittaker M."/>
            <person name="Farag I.F."/>
            <person name="Doudna J."/>
            <person name="Cate J.H.D."/>
            <person name="Banfield J.F."/>
        </authorList>
    </citation>
    <scope>NUCLEOTIDE SEQUENCE</scope>
    <source>
        <strain evidence="1">NC_groundwater_1296_Ag_S-0.2um_52_80</strain>
    </source>
</reference>
<proteinExistence type="predicted"/>
<protein>
    <submittedName>
        <fullName evidence="1">Uncharacterized protein</fullName>
    </submittedName>
</protein>
<gene>
    <name evidence="1" type="ORF">HY544_05405</name>
</gene>
<evidence type="ECO:0000313" key="2">
    <source>
        <dbReference type="Proteomes" id="UP000732298"/>
    </source>
</evidence>